<proteinExistence type="predicted"/>
<feature type="transmembrane region" description="Helical" evidence="1">
    <location>
        <begin position="95"/>
        <end position="118"/>
    </location>
</feature>
<keyword evidence="1" id="KW-0472">Membrane</keyword>
<organism evidence="2 3">
    <name type="scientific">Nonomuraea africana</name>
    <dbReference type="NCBI Taxonomy" id="46171"/>
    <lineage>
        <taxon>Bacteria</taxon>
        <taxon>Bacillati</taxon>
        <taxon>Actinomycetota</taxon>
        <taxon>Actinomycetes</taxon>
        <taxon>Streptosporangiales</taxon>
        <taxon>Streptosporangiaceae</taxon>
        <taxon>Nonomuraea</taxon>
    </lineage>
</organism>
<reference evidence="2 3" key="1">
    <citation type="submission" date="2020-10" db="EMBL/GenBank/DDBJ databases">
        <title>Sequencing the genomes of 1000 actinobacteria strains.</title>
        <authorList>
            <person name="Klenk H.-P."/>
        </authorList>
    </citation>
    <scope>NUCLEOTIDE SEQUENCE [LARGE SCALE GENOMIC DNA]</scope>
    <source>
        <strain evidence="2 3">DSM 43748</strain>
    </source>
</reference>
<evidence type="ECO:0000256" key="1">
    <source>
        <dbReference type="SAM" id="Phobius"/>
    </source>
</evidence>
<feature type="transmembrane region" description="Helical" evidence="1">
    <location>
        <begin position="62"/>
        <end position="83"/>
    </location>
</feature>
<dbReference type="Proteomes" id="UP000661607">
    <property type="component" value="Unassembled WGS sequence"/>
</dbReference>
<comment type="caution">
    <text evidence="2">The sequence shown here is derived from an EMBL/GenBank/DDBJ whole genome shotgun (WGS) entry which is preliminary data.</text>
</comment>
<protein>
    <submittedName>
        <fullName evidence="2">Uncharacterized protein</fullName>
    </submittedName>
</protein>
<dbReference type="RefSeq" id="WP_192773735.1">
    <property type="nucleotide sequence ID" value="NZ_BAAASY010000003.1"/>
</dbReference>
<keyword evidence="1" id="KW-0812">Transmembrane</keyword>
<name>A0ABR9K969_9ACTN</name>
<keyword evidence="1" id="KW-1133">Transmembrane helix</keyword>
<evidence type="ECO:0000313" key="3">
    <source>
        <dbReference type="Proteomes" id="UP000661607"/>
    </source>
</evidence>
<sequence length="404" mass="44869">MAGVLGAAAVCFAVAAVVRVTRWQLALAQRRRARDPQQALLLPPSASHSEALRRSKPDYATFLKSLLVIAAYCAILVAGGAPVVKEITNASDEAVQFTVLAVTAVLLGVLVVAALRMWRRLLARDVRKLSQDASFAEMMPPTTATLSRYRATAIPELKLTFYAPQRVWYTGLSQVTAERNVFGRPPWRIAYFRLFENEVRVRDFVKGAFRECGYVHLLRSAASVGRAELVRARQTGTVGQLFITSDHRMTSALYHQPTEPLSKGRHPIMSIGSKTVRVRDRKGSYPVATYLCHGSYWQRAVDILLSRSDIVVIDLSGFRRENAGTGYELQRVIDRFPIRQVILLADTGSDTAYLETQIRHAWSMMAHDSPNAGTGSRHLLVSTIPIGGARATRQLLAYMYQRLG</sequence>
<accession>A0ABR9K969</accession>
<evidence type="ECO:0000313" key="2">
    <source>
        <dbReference type="EMBL" id="MBE1558298.1"/>
    </source>
</evidence>
<dbReference type="EMBL" id="JADBEF010000001">
    <property type="protein sequence ID" value="MBE1558298.1"/>
    <property type="molecule type" value="Genomic_DNA"/>
</dbReference>
<gene>
    <name evidence="2" type="ORF">H4W81_001077</name>
</gene>
<feature type="transmembrane region" description="Helical" evidence="1">
    <location>
        <begin position="6"/>
        <end position="25"/>
    </location>
</feature>
<keyword evidence="3" id="KW-1185">Reference proteome</keyword>